<dbReference type="Pfam" id="PF09836">
    <property type="entry name" value="DUF2063"/>
    <property type="match status" value="1"/>
</dbReference>
<evidence type="ECO:0000259" key="1">
    <source>
        <dbReference type="Pfam" id="PF09836"/>
    </source>
</evidence>
<protein>
    <submittedName>
        <fullName evidence="3">Uncharacterized protein conserved in bacteria</fullName>
    </submittedName>
</protein>
<reference evidence="3 4" key="1">
    <citation type="submission" date="2018-06" db="EMBL/GenBank/DDBJ databases">
        <authorList>
            <consortium name="Pathogen Informatics"/>
            <person name="Doyle S."/>
        </authorList>
    </citation>
    <scope>NUCLEOTIDE SEQUENCE [LARGE SCALE GENOMIC DNA]</scope>
    <source>
        <strain evidence="3 4">NCTC1659</strain>
    </source>
</reference>
<dbReference type="AlphaFoldDB" id="A0A1V4B3I9"/>
<dbReference type="Gene3D" id="3.90.930.50">
    <property type="match status" value="1"/>
</dbReference>
<keyword evidence="4" id="KW-1185">Reference proteome</keyword>
<dbReference type="Pfam" id="PF22106">
    <property type="entry name" value="NGO1945_C"/>
    <property type="match status" value="1"/>
</dbReference>
<feature type="domain" description="Putative DNA-binding" evidence="1">
    <location>
        <begin position="7"/>
        <end position="89"/>
    </location>
</feature>
<name>A0A1V4B3I9_9PAST</name>
<evidence type="ECO:0000313" key="3">
    <source>
        <dbReference type="EMBL" id="STO60365.1"/>
    </source>
</evidence>
<dbReference type="InterPro" id="IPR018640">
    <property type="entry name" value="DUF2063"/>
</dbReference>
<dbReference type="STRING" id="733.B0186_00725"/>
<dbReference type="Proteomes" id="UP000254329">
    <property type="component" value="Unassembled WGS sequence"/>
</dbReference>
<proteinExistence type="predicted"/>
<organism evidence="3 4">
    <name type="scientific">Canicola haemoglobinophilus</name>
    <dbReference type="NCBI Taxonomy" id="733"/>
    <lineage>
        <taxon>Bacteria</taxon>
        <taxon>Pseudomonadati</taxon>
        <taxon>Pseudomonadota</taxon>
        <taxon>Gammaproteobacteria</taxon>
        <taxon>Pasteurellales</taxon>
        <taxon>Pasteurellaceae</taxon>
        <taxon>Canicola</taxon>
    </lineage>
</organism>
<accession>A0A1V4B3I9</accession>
<dbReference type="InterPro" id="IPR044922">
    <property type="entry name" value="DUF2063_N_sf"/>
</dbReference>
<dbReference type="RefSeq" id="WP_078217473.1">
    <property type="nucleotide sequence ID" value="NZ_MUXZ01000004.1"/>
</dbReference>
<evidence type="ECO:0000313" key="4">
    <source>
        <dbReference type="Proteomes" id="UP000254329"/>
    </source>
</evidence>
<dbReference type="InterPro" id="IPR054098">
    <property type="entry name" value="NGO1945-like_C"/>
</dbReference>
<evidence type="ECO:0000259" key="2">
    <source>
        <dbReference type="Pfam" id="PF22106"/>
    </source>
</evidence>
<dbReference type="EMBL" id="UGHF01000001">
    <property type="protein sequence ID" value="STO60365.1"/>
    <property type="molecule type" value="Genomic_DNA"/>
</dbReference>
<feature type="domain" description="NGO1945-like C-terminal" evidence="2">
    <location>
        <begin position="134"/>
        <end position="222"/>
    </location>
</feature>
<dbReference type="Gene3D" id="1.10.150.690">
    <property type="entry name" value="DUF2063"/>
    <property type="match status" value="1"/>
</dbReference>
<gene>
    <name evidence="3" type="ORF">NCTC1659_01654</name>
</gene>
<sequence length="230" mass="27115">MAKNLAQTQQEFVQAIREKNPAGYDARRLNVYVRLIRNNTFGFIEKCFTETPTHLSPQDWDNAKEDFVKNGKAHSPYFQDIAGEFLQFCQQHEIFDKAILALMQFEFDQLQAEVSTFQVPAQFDITEYRPMKCSEVCFIKEYPVDFLSTEFSQIIEQPSKTIIWRNAQFEVYYQMLTELDHFLLTLLQERSYSLQELKASLKDLSIDETTLKFLQQIWHKWIELGVIVPA</sequence>